<dbReference type="RefSeq" id="WP_192284071.1">
    <property type="nucleotide sequence ID" value="NZ_JBHSTT010000006.1"/>
</dbReference>
<keyword evidence="3" id="KW-1185">Reference proteome</keyword>
<dbReference type="Proteomes" id="UP001596237">
    <property type="component" value="Unassembled WGS sequence"/>
</dbReference>
<reference evidence="3" key="1">
    <citation type="journal article" date="2019" name="Int. J. Syst. Evol. Microbiol.">
        <title>The Global Catalogue of Microorganisms (GCM) 10K type strain sequencing project: providing services to taxonomists for standard genome sequencing and annotation.</title>
        <authorList>
            <consortium name="The Broad Institute Genomics Platform"/>
            <consortium name="The Broad Institute Genome Sequencing Center for Infectious Disease"/>
            <person name="Wu L."/>
            <person name="Ma J."/>
        </authorList>
    </citation>
    <scope>NUCLEOTIDE SEQUENCE [LARGE SCALE GENOMIC DNA]</scope>
    <source>
        <strain evidence="3">CCUG 36916</strain>
    </source>
</reference>
<sequence length="175" mass="18800">MTKAVKDDRAGLRTLVALIEIQGGLVGLWAFLRDLAQTGFAVPLTLLPGVLFIGLVLAASVIAGVALWQDHRLGTTLSVPVQLAQAIWFVSADLTFRLSASGWLLADLFLRAPSEGGLVLGWQFDAARKSSYALSLAPREDFTLGLNLIALAILIWLGFRLRRLLPLGRGPGTGR</sequence>
<dbReference type="EMBL" id="JBHSTT010000006">
    <property type="protein sequence ID" value="MFC6387965.1"/>
    <property type="molecule type" value="Genomic_DNA"/>
</dbReference>
<gene>
    <name evidence="2" type="ORF">ACFQDP_01155</name>
</gene>
<evidence type="ECO:0000313" key="2">
    <source>
        <dbReference type="EMBL" id="MFC6387965.1"/>
    </source>
</evidence>
<proteinExistence type="predicted"/>
<feature type="transmembrane region" description="Helical" evidence="1">
    <location>
        <begin position="12"/>
        <end position="32"/>
    </location>
</feature>
<evidence type="ECO:0000256" key="1">
    <source>
        <dbReference type="SAM" id="Phobius"/>
    </source>
</evidence>
<keyword evidence="1" id="KW-1133">Transmembrane helix</keyword>
<keyword evidence="1" id="KW-0812">Transmembrane</keyword>
<keyword evidence="1" id="KW-0472">Membrane</keyword>
<comment type="caution">
    <text evidence="2">The sequence shown here is derived from an EMBL/GenBank/DDBJ whole genome shotgun (WGS) entry which is preliminary data.</text>
</comment>
<name>A0ABW1WLP7_9HYPH</name>
<accession>A0ABW1WLP7</accession>
<feature type="transmembrane region" description="Helical" evidence="1">
    <location>
        <begin position="44"/>
        <end position="67"/>
    </location>
</feature>
<feature type="transmembrane region" description="Helical" evidence="1">
    <location>
        <begin position="142"/>
        <end position="159"/>
    </location>
</feature>
<organism evidence="2 3">
    <name type="scientific">Methylorubrum zatmanii</name>
    <dbReference type="NCBI Taxonomy" id="29429"/>
    <lineage>
        <taxon>Bacteria</taxon>
        <taxon>Pseudomonadati</taxon>
        <taxon>Pseudomonadota</taxon>
        <taxon>Alphaproteobacteria</taxon>
        <taxon>Hyphomicrobiales</taxon>
        <taxon>Methylobacteriaceae</taxon>
        <taxon>Methylorubrum</taxon>
    </lineage>
</organism>
<protein>
    <submittedName>
        <fullName evidence="2">Uncharacterized protein</fullName>
    </submittedName>
</protein>
<evidence type="ECO:0000313" key="3">
    <source>
        <dbReference type="Proteomes" id="UP001596237"/>
    </source>
</evidence>